<dbReference type="Pfam" id="PF02771">
    <property type="entry name" value="Acyl-CoA_dh_N"/>
    <property type="match status" value="1"/>
</dbReference>
<dbReference type="PANTHER" id="PTHR48083:SF6">
    <property type="entry name" value="ACYL-COA DEHYDROGENASE 6"/>
    <property type="match status" value="1"/>
</dbReference>
<keyword evidence="3" id="KW-0285">Flavoprotein</keyword>
<dbReference type="PANTHER" id="PTHR48083">
    <property type="entry name" value="MEDIUM-CHAIN SPECIFIC ACYL-COA DEHYDROGENASE, MITOCHONDRIAL-RELATED"/>
    <property type="match status" value="1"/>
</dbReference>
<comment type="cofactor">
    <cofactor evidence="1">
        <name>FAD</name>
        <dbReference type="ChEBI" id="CHEBI:57692"/>
    </cofactor>
</comment>
<dbReference type="CDD" id="cd00567">
    <property type="entry name" value="ACAD"/>
    <property type="match status" value="1"/>
</dbReference>
<proteinExistence type="inferred from homology"/>
<evidence type="ECO:0000313" key="9">
    <source>
        <dbReference type="Proteomes" id="UP000053660"/>
    </source>
</evidence>
<gene>
    <name evidence="8" type="ORF">OESDEN_08129</name>
</gene>
<evidence type="ECO:0000256" key="1">
    <source>
        <dbReference type="ARBA" id="ARBA00001974"/>
    </source>
</evidence>
<dbReference type="InterPro" id="IPR037069">
    <property type="entry name" value="AcylCoA_DH/ox_N_sf"/>
</dbReference>
<dbReference type="InterPro" id="IPR013786">
    <property type="entry name" value="AcylCoA_DH/ox_N"/>
</dbReference>
<keyword evidence="9" id="KW-1185">Reference proteome</keyword>
<dbReference type="GO" id="GO:0050660">
    <property type="term" value="F:flavin adenine dinucleotide binding"/>
    <property type="evidence" value="ECO:0007669"/>
    <property type="project" value="InterPro"/>
</dbReference>
<dbReference type="AlphaFoldDB" id="A0A0B1T337"/>
<dbReference type="GO" id="GO:0003995">
    <property type="term" value="F:acyl-CoA dehydrogenase activity"/>
    <property type="evidence" value="ECO:0007669"/>
    <property type="project" value="InterPro"/>
</dbReference>
<feature type="domain" description="Acyl-CoA oxidase/dehydrogenase middle" evidence="6">
    <location>
        <begin position="76"/>
        <end position="172"/>
    </location>
</feature>
<dbReference type="InterPro" id="IPR046373">
    <property type="entry name" value="Acyl-CoA_Oxase/DH_mid-dom_sf"/>
</dbReference>
<evidence type="ECO:0000259" key="7">
    <source>
        <dbReference type="Pfam" id="PF02771"/>
    </source>
</evidence>
<reference evidence="8 9" key="1">
    <citation type="submission" date="2014-03" db="EMBL/GenBank/DDBJ databases">
        <title>Draft genome of the hookworm Oesophagostomum dentatum.</title>
        <authorList>
            <person name="Mitreva M."/>
        </authorList>
    </citation>
    <scope>NUCLEOTIDE SEQUENCE [LARGE SCALE GENOMIC DNA]</scope>
    <source>
        <strain evidence="8 9">OD-Hann</strain>
    </source>
</reference>
<evidence type="ECO:0000256" key="2">
    <source>
        <dbReference type="ARBA" id="ARBA00009347"/>
    </source>
</evidence>
<dbReference type="GO" id="GO:0005737">
    <property type="term" value="C:cytoplasm"/>
    <property type="evidence" value="ECO:0007669"/>
    <property type="project" value="TreeGrafter"/>
</dbReference>
<dbReference type="InterPro" id="IPR006089">
    <property type="entry name" value="Acyl-CoA_DH_CS"/>
</dbReference>
<dbReference type="GO" id="GO:0033539">
    <property type="term" value="P:fatty acid beta-oxidation using acyl-CoA dehydrogenase"/>
    <property type="evidence" value="ECO:0007669"/>
    <property type="project" value="TreeGrafter"/>
</dbReference>
<name>A0A0B1T337_OESDE</name>
<keyword evidence="5" id="KW-0560">Oxidoreductase</keyword>
<comment type="similarity">
    <text evidence="2">Belongs to the acyl-CoA dehydrogenase family.</text>
</comment>
<dbReference type="Gene3D" id="1.10.540.10">
    <property type="entry name" value="Acyl-CoA dehydrogenase/oxidase, N-terminal domain"/>
    <property type="match status" value="1"/>
</dbReference>
<keyword evidence="4" id="KW-0274">FAD</keyword>
<evidence type="ECO:0000259" key="6">
    <source>
        <dbReference type="Pfam" id="PF02770"/>
    </source>
</evidence>
<dbReference type="OrthoDB" id="10262177at2759"/>
<dbReference type="EMBL" id="KN551657">
    <property type="protein sequence ID" value="KHJ91988.1"/>
    <property type="molecule type" value="Genomic_DNA"/>
</dbReference>
<evidence type="ECO:0000256" key="3">
    <source>
        <dbReference type="ARBA" id="ARBA00022630"/>
    </source>
</evidence>
<protein>
    <submittedName>
        <fullName evidence="8">Acyl-CoA dehydrogenase, middle domain protein</fullName>
    </submittedName>
</protein>
<dbReference type="InterPro" id="IPR050741">
    <property type="entry name" value="Acyl-CoA_dehydrogenase"/>
</dbReference>
<dbReference type="Pfam" id="PF02770">
    <property type="entry name" value="Acyl-CoA_dh_M"/>
    <property type="match status" value="1"/>
</dbReference>
<feature type="domain" description="Acyl-CoA dehydrogenase/oxidase N-terminal" evidence="7">
    <location>
        <begin position="1"/>
        <end position="71"/>
    </location>
</feature>
<dbReference type="PROSITE" id="PS00072">
    <property type="entry name" value="ACYL_COA_DH_1"/>
    <property type="match status" value="1"/>
</dbReference>
<organism evidence="8 9">
    <name type="scientific">Oesophagostomum dentatum</name>
    <name type="common">Nodular worm</name>
    <dbReference type="NCBI Taxonomy" id="61180"/>
    <lineage>
        <taxon>Eukaryota</taxon>
        <taxon>Metazoa</taxon>
        <taxon>Ecdysozoa</taxon>
        <taxon>Nematoda</taxon>
        <taxon>Chromadorea</taxon>
        <taxon>Rhabditida</taxon>
        <taxon>Rhabditina</taxon>
        <taxon>Rhabditomorpha</taxon>
        <taxon>Strongyloidea</taxon>
        <taxon>Strongylidae</taxon>
        <taxon>Oesophagostomum</taxon>
    </lineage>
</organism>
<dbReference type="Proteomes" id="UP000053660">
    <property type="component" value="Unassembled WGS sequence"/>
</dbReference>
<dbReference type="InterPro" id="IPR009100">
    <property type="entry name" value="AcylCoA_DH/oxidase_NM_dom_sf"/>
</dbReference>
<evidence type="ECO:0000256" key="5">
    <source>
        <dbReference type="ARBA" id="ARBA00023002"/>
    </source>
</evidence>
<accession>A0A0B1T337</accession>
<dbReference type="SUPFAM" id="SSF56645">
    <property type="entry name" value="Acyl-CoA dehydrogenase NM domain-like"/>
    <property type="match status" value="1"/>
</dbReference>
<evidence type="ECO:0000256" key="4">
    <source>
        <dbReference type="ARBA" id="ARBA00022827"/>
    </source>
</evidence>
<dbReference type="FunFam" id="2.40.110.10:FF:000002">
    <property type="entry name" value="Acyl-CoA dehydrogenase fadE12"/>
    <property type="match status" value="1"/>
</dbReference>
<sequence length="218" mass="23305">MGVLAVSKPVAFGGLGLDFSYSIAVAEELGSIDCAAIPMAVCVQTHMATPALAEFGSDSLRAEFLTPSMAGDMVACIAVSEPDAGSDVAAIRTRATRSGSDLIINGHKMWITNGAQADWACVLVNSNKSPSHHRNKSLVCVRLDEPGVHRTANIKKLGMHCSDTAEIFFDDVRVGALSSFFVCILCMQRFVLSLCTTNLQFHSDAVPLYNLQKCLHGQ</sequence>
<evidence type="ECO:0000313" key="8">
    <source>
        <dbReference type="EMBL" id="KHJ91988.1"/>
    </source>
</evidence>
<dbReference type="InterPro" id="IPR006091">
    <property type="entry name" value="Acyl-CoA_Oxase/DH_mid-dom"/>
</dbReference>
<dbReference type="Gene3D" id="2.40.110.10">
    <property type="entry name" value="Butyryl-CoA Dehydrogenase, subunit A, domain 2"/>
    <property type="match status" value="1"/>
</dbReference>